<dbReference type="Proteomes" id="UP000434172">
    <property type="component" value="Unassembled WGS sequence"/>
</dbReference>
<protein>
    <submittedName>
        <fullName evidence="1">Uncharacterized protein</fullName>
    </submittedName>
</protein>
<name>A0A8H3W0E3_9PEZI</name>
<keyword evidence="2" id="KW-1185">Reference proteome</keyword>
<comment type="caution">
    <text evidence="1">The sequence shown here is derived from an EMBL/GenBank/DDBJ whole genome shotgun (WGS) entry which is preliminary data.</text>
</comment>
<dbReference type="EMBL" id="WOWK01000145">
    <property type="protein sequence ID" value="KAF0316866.1"/>
    <property type="molecule type" value="Genomic_DNA"/>
</dbReference>
<dbReference type="AlphaFoldDB" id="A0A8H3W0E3"/>
<sequence>MLHNLCPILLDGSPWVDIKCLGDGKLVESTVIAEILRAGHHIFPFSTILLDPILFKGEAVPDGERRTIDAEPTTYSSSYQSVIESKALDPLGDNTSRARS</sequence>
<evidence type="ECO:0000313" key="2">
    <source>
        <dbReference type="Proteomes" id="UP000434172"/>
    </source>
</evidence>
<gene>
    <name evidence="1" type="ORF">GQ607_015910</name>
</gene>
<organism evidence="1 2">
    <name type="scientific">Colletotrichum asianum</name>
    <dbReference type="NCBI Taxonomy" id="702518"/>
    <lineage>
        <taxon>Eukaryota</taxon>
        <taxon>Fungi</taxon>
        <taxon>Dikarya</taxon>
        <taxon>Ascomycota</taxon>
        <taxon>Pezizomycotina</taxon>
        <taxon>Sordariomycetes</taxon>
        <taxon>Hypocreomycetidae</taxon>
        <taxon>Glomerellales</taxon>
        <taxon>Glomerellaceae</taxon>
        <taxon>Colletotrichum</taxon>
        <taxon>Colletotrichum gloeosporioides species complex</taxon>
    </lineage>
</organism>
<reference evidence="1 2" key="1">
    <citation type="submission" date="2019-12" db="EMBL/GenBank/DDBJ databases">
        <title>A genome sequence resource for the geographically widespread anthracnose pathogen Colletotrichum asianum.</title>
        <authorList>
            <person name="Meng Y."/>
        </authorList>
    </citation>
    <scope>NUCLEOTIDE SEQUENCE [LARGE SCALE GENOMIC DNA]</scope>
    <source>
        <strain evidence="1 2">ICMP 18580</strain>
    </source>
</reference>
<accession>A0A8H3W0E3</accession>
<dbReference type="OrthoDB" id="4837269at2759"/>
<evidence type="ECO:0000313" key="1">
    <source>
        <dbReference type="EMBL" id="KAF0316866.1"/>
    </source>
</evidence>
<proteinExistence type="predicted"/>